<feature type="coiled-coil region" evidence="2">
    <location>
        <begin position="175"/>
        <end position="202"/>
    </location>
</feature>
<gene>
    <name evidence="5" type="ORF">JOC73_000479</name>
</gene>
<feature type="domain" description="PPM-type phosphatase" evidence="4">
    <location>
        <begin position="236"/>
        <end position="462"/>
    </location>
</feature>
<proteinExistence type="predicted"/>
<keyword evidence="3" id="KW-1133">Transmembrane helix</keyword>
<feature type="transmembrane region" description="Helical" evidence="3">
    <location>
        <begin position="123"/>
        <end position="144"/>
    </location>
</feature>
<evidence type="ECO:0000259" key="4">
    <source>
        <dbReference type="SMART" id="SM00331"/>
    </source>
</evidence>
<dbReference type="PANTHER" id="PTHR43156:SF2">
    <property type="entry name" value="STAGE II SPORULATION PROTEIN E"/>
    <property type="match status" value="1"/>
</dbReference>
<name>A0ABS2NM00_9FIRM</name>
<comment type="caution">
    <text evidence="5">The sequence shown here is derived from an EMBL/GenBank/DDBJ whole genome shotgun (WGS) entry which is preliminary data.</text>
</comment>
<feature type="transmembrane region" description="Helical" evidence="3">
    <location>
        <begin position="156"/>
        <end position="175"/>
    </location>
</feature>
<dbReference type="Pfam" id="PF07228">
    <property type="entry name" value="SpoIIE"/>
    <property type="match status" value="1"/>
</dbReference>
<dbReference type="SMART" id="SM00331">
    <property type="entry name" value="PP2C_SIG"/>
    <property type="match status" value="1"/>
</dbReference>
<keyword evidence="6" id="KW-1185">Reference proteome</keyword>
<dbReference type="Gene3D" id="3.60.40.10">
    <property type="entry name" value="PPM-type phosphatase domain"/>
    <property type="match status" value="1"/>
</dbReference>
<dbReference type="Proteomes" id="UP001314796">
    <property type="component" value="Unassembled WGS sequence"/>
</dbReference>
<accession>A0ABS2NM00</accession>
<evidence type="ECO:0000256" key="1">
    <source>
        <dbReference type="ARBA" id="ARBA00022801"/>
    </source>
</evidence>
<dbReference type="EMBL" id="JAFBEE010000002">
    <property type="protein sequence ID" value="MBM7613970.1"/>
    <property type="molecule type" value="Genomic_DNA"/>
</dbReference>
<dbReference type="InterPro" id="IPR033425">
    <property type="entry name" value="MASE3"/>
</dbReference>
<feature type="transmembrane region" description="Helical" evidence="3">
    <location>
        <begin position="27"/>
        <end position="47"/>
    </location>
</feature>
<dbReference type="InterPro" id="IPR036457">
    <property type="entry name" value="PPM-type-like_dom_sf"/>
</dbReference>
<protein>
    <submittedName>
        <fullName evidence="5">Sigma-B regulation protein RsbU (Phosphoserine phosphatase)</fullName>
        <ecNumber evidence="5">3.1.3.3</ecNumber>
    </submittedName>
</protein>
<keyword evidence="3" id="KW-0812">Transmembrane</keyword>
<organism evidence="5 6">
    <name type="scientific">Alkaliphilus hydrothermalis</name>
    <dbReference type="NCBI Taxonomy" id="1482730"/>
    <lineage>
        <taxon>Bacteria</taxon>
        <taxon>Bacillati</taxon>
        <taxon>Bacillota</taxon>
        <taxon>Clostridia</taxon>
        <taxon>Peptostreptococcales</taxon>
        <taxon>Natronincolaceae</taxon>
        <taxon>Alkaliphilus</taxon>
    </lineage>
</organism>
<evidence type="ECO:0000313" key="5">
    <source>
        <dbReference type="EMBL" id="MBM7613970.1"/>
    </source>
</evidence>
<dbReference type="Pfam" id="PF17159">
    <property type="entry name" value="MASE3"/>
    <property type="match status" value="1"/>
</dbReference>
<sequence>MDFFHIMTYNGMEGLFVEASTPRATTYWIISRTIQSVGILLATMISYRHKSMHNQSNYLIATSMITFLVFYLVSFQIQIFPPLFIEGKGLTPLKIYLEYGIIITFLLSAILMWRDFRRTQNKYFMIFIVGLVYAIFTEVAFTLYRSVYDTYNVIGHIYKIISGYYLFKGIFLYNLENHFRQLADAKETIKLHAENLEKIIAERTMEVRRNNEKMIVDLEYAKLVQQSLLPPESVIINDVKFVSCNYPCEKLSGDFYYIHKIDEENIGLVIADVSGHGVSAAMMTVFTERVIRHNYYRKRDGGYITSGETLQHLYNQFNQAQFPDEMHIVLFNAIYNTTTMEISYCSGGMNTIPILFRKSGEIEYLKNSEGFPICKMGEFFQPNYKDAKVLLNKGDRIIFFTDGLTESIKSENLISKQRLIEIMKSNNQEDLSVLKSKIDQEISDVTITNENDDDITYFIMEA</sequence>
<evidence type="ECO:0000256" key="3">
    <source>
        <dbReference type="SAM" id="Phobius"/>
    </source>
</evidence>
<dbReference type="PANTHER" id="PTHR43156">
    <property type="entry name" value="STAGE II SPORULATION PROTEIN E-RELATED"/>
    <property type="match status" value="1"/>
</dbReference>
<feature type="transmembrane region" description="Helical" evidence="3">
    <location>
        <begin position="93"/>
        <end position="111"/>
    </location>
</feature>
<keyword evidence="1 5" id="KW-0378">Hydrolase</keyword>
<keyword evidence="2" id="KW-0175">Coiled coil</keyword>
<dbReference type="InterPro" id="IPR052016">
    <property type="entry name" value="Bact_Sigma-Reg"/>
</dbReference>
<dbReference type="GO" id="GO:0016787">
    <property type="term" value="F:hydrolase activity"/>
    <property type="evidence" value="ECO:0007669"/>
    <property type="project" value="UniProtKB-KW"/>
</dbReference>
<evidence type="ECO:0000256" key="2">
    <source>
        <dbReference type="SAM" id="Coils"/>
    </source>
</evidence>
<dbReference type="EC" id="3.1.3.3" evidence="5"/>
<keyword evidence="3" id="KW-0472">Membrane</keyword>
<feature type="transmembrane region" description="Helical" evidence="3">
    <location>
        <begin position="59"/>
        <end position="81"/>
    </location>
</feature>
<evidence type="ECO:0000313" key="6">
    <source>
        <dbReference type="Proteomes" id="UP001314796"/>
    </source>
</evidence>
<dbReference type="InterPro" id="IPR001932">
    <property type="entry name" value="PPM-type_phosphatase-like_dom"/>
</dbReference>
<reference evidence="5 6" key="1">
    <citation type="submission" date="2021-01" db="EMBL/GenBank/DDBJ databases">
        <title>Genomic Encyclopedia of Type Strains, Phase IV (KMG-IV): sequencing the most valuable type-strain genomes for metagenomic binning, comparative biology and taxonomic classification.</title>
        <authorList>
            <person name="Goeker M."/>
        </authorList>
    </citation>
    <scope>NUCLEOTIDE SEQUENCE [LARGE SCALE GENOMIC DNA]</scope>
    <source>
        <strain evidence="5 6">DSM 25890</strain>
    </source>
</reference>